<dbReference type="STRING" id="212602.A0A420HGR1"/>
<dbReference type="AlphaFoldDB" id="A0A420HGR1"/>
<proteinExistence type="predicted"/>
<sequence>MAGNVSQISTKSPYTGPMIMFMFGNTRKAYYIPRDFLQNSDWINQSQYNHNVLVPHLSEDVGHVIIHYMYTGEYQVLKKYYAGILMSDNKEELRMALTVLFASETYHLTGLNELAKSEIIRLRAAFPISIILQAVDELFRVSSFAPAIASKKWVKDYLKSQIREEFKKDEFSFDSGSMFLPLLDIDLIKTVASSLTIIYRERIQELNREVSKFKLNEHETESTMTLTPVNSSGESEHNTRVGSPTSPVSLASGNVP</sequence>
<organism evidence="2 3">
    <name type="scientific">Erysiphe neolycopersici</name>
    <dbReference type="NCBI Taxonomy" id="212602"/>
    <lineage>
        <taxon>Eukaryota</taxon>
        <taxon>Fungi</taxon>
        <taxon>Dikarya</taxon>
        <taxon>Ascomycota</taxon>
        <taxon>Pezizomycotina</taxon>
        <taxon>Leotiomycetes</taxon>
        <taxon>Erysiphales</taxon>
        <taxon>Erysiphaceae</taxon>
        <taxon>Erysiphe</taxon>
    </lineage>
</organism>
<comment type="caution">
    <text evidence="2">The sequence shown here is derived from an EMBL/GenBank/DDBJ whole genome shotgun (WGS) entry which is preliminary data.</text>
</comment>
<evidence type="ECO:0000313" key="3">
    <source>
        <dbReference type="Proteomes" id="UP000286134"/>
    </source>
</evidence>
<reference evidence="2 3" key="1">
    <citation type="journal article" date="2018" name="BMC Genomics">
        <title>Comparative genome analyses reveal sequence features reflecting distinct modes of host-adaptation between dicot and monocot powdery mildew.</title>
        <authorList>
            <person name="Wu Y."/>
            <person name="Ma X."/>
            <person name="Pan Z."/>
            <person name="Kale S.D."/>
            <person name="Song Y."/>
            <person name="King H."/>
            <person name="Zhang Q."/>
            <person name="Presley C."/>
            <person name="Deng X."/>
            <person name="Wei C.I."/>
            <person name="Xiao S."/>
        </authorList>
    </citation>
    <scope>NUCLEOTIDE SEQUENCE [LARGE SCALE GENOMIC DNA]</scope>
    <source>
        <strain evidence="2">UMSG2</strain>
    </source>
</reference>
<feature type="compositionally biased region" description="Polar residues" evidence="1">
    <location>
        <begin position="222"/>
        <end position="233"/>
    </location>
</feature>
<gene>
    <name evidence="2" type="ORF">OnM2_079027</name>
</gene>
<dbReference type="PANTHER" id="PTHR37538">
    <property type="entry name" value="BTB DOMAIN-CONTAINING PROTEIN"/>
    <property type="match status" value="1"/>
</dbReference>
<accession>A0A420HGR1</accession>
<dbReference type="OrthoDB" id="3594103at2759"/>
<evidence type="ECO:0000313" key="2">
    <source>
        <dbReference type="EMBL" id="RKF56674.1"/>
    </source>
</evidence>
<protein>
    <recommendedName>
        <fullName evidence="4">BTB domain-containing protein</fullName>
    </recommendedName>
</protein>
<dbReference type="EMBL" id="MCFK01007986">
    <property type="protein sequence ID" value="RKF56674.1"/>
    <property type="molecule type" value="Genomic_DNA"/>
</dbReference>
<feature type="region of interest" description="Disordered" evidence="1">
    <location>
        <begin position="219"/>
        <end position="256"/>
    </location>
</feature>
<feature type="compositionally biased region" description="Polar residues" evidence="1">
    <location>
        <begin position="240"/>
        <end position="256"/>
    </location>
</feature>
<name>A0A420HGR1_9PEZI</name>
<keyword evidence="3" id="KW-1185">Reference proteome</keyword>
<dbReference type="PANTHER" id="PTHR37538:SF4">
    <property type="entry name" value="PITSLRE SERINE_THREONINE-PROTEIN KINASE CDC2L1"/>
    <property type="match status" value="1"/>
</dbReference>
<dbReference type="Proteomes" id="UP000286134">
    <property type="component" value="Unassembled WGS sequence"/>
</dbReference>
<evidence type="ECO:0008006" key="4">
    <source>
        <dbReference type="Google" id="ProtNLM"/>
    </source>
</evidence>
<evidence type="ECO:0000256" key="1">
    <source>
        <dbReference type="SAM" id="MobiDB-lite"/>
    </source>
</evidence>